<comment type="caution">
    <text evidence="3">The sequence shown here is derived from an EMBL/GenBank/DDBJ whole genome shotgun (WGS) entry which is preliminary data.</text>
</comment>
<sequence>DGVVLPSCLLFVDPLTCVVEGCYIIPSPNHIAASLCVTAFNSAHPALSSNAAKSRSSKGEARQKRGADERQERREGQVSLLCVGTAEVIASDSEPKEGLIILLDVRRGTDGRLVVQLAAHIHELRSGVQQLRPFQGLLLAACNHRVRLFGLRRELEGAAGLEAEMEGDSPQASEVHAGDRGRSSAGRRQGARARDRTEEKGRELCEMLKARLELVCSHSSNAFVSSMDTWHDEIVCLGDMVASAVLLRFSPKDNAFKEIARDTNACWTLAVSCLSPNLHYLADADRNIWLLERASLLGSEGRREEGVPSTRPNFPAETVEECSICHQAPAAGGCLCSGVCVRMSGVSYIHVGVSINKFISFPTHQHRASALVSPASRAEASRSDSREADADPRSEAHAEQNGEKGGERTRKRGRTAPAGGTGRRGRGAEETNELLGRRGRRGMETELSKVVVGENSKLWASSEGAIGHLLQIPDEQTFARLAVLQDAVTKVTKSIGKLSAVAFHSVKVGTATVPSKGFIDGDILERFLEFPPSVQRSVYEMAQLNGRIAHLTLPPLEKVVQEIEELQRRH</sequence>
<dbReference type="GO" id="GO:0005634">
    <property type="term" value="C:nucleus"/>
    <property type="evidence" value="ECO:0007669"/>
    <property type="project" value="InterPro"/>
</dbReference>
<feature type="compositionally biased region" description="Basic and acidic residues" evidence="1">
    <location>
        <begin position="379"/>
        <end position="408"/>
    </location>
</feature>
<dbReference type="PANTHER" id="PTHR10644">
    <property type="entry name" value="DNA REPAIR/RNA PROCESSING CPSF FAMILY"/>
    <property type="match status" value="1"/>
</dbReference>
<dbReference type="Proteomes" id="UP000028840">
    <property type="component" value="Unassembled WGS sequence"/>
</dbReference>
<dbReference type="Gene3D" id="1.10.150.910">
    <property type="match status" value="1"/>
</dbReference>
<gene>
    <name evidence="3" type="ORF">TGVAND_267710B</name>
</gene>
<feature type="non-terminal residue" evidence="3">
    <location>
        <position position="1"/>
    </location>
</feature>
<reference evidence="3 4" key="1">
    <citation type="submission" date="2014-08" db="EMBL/GenBank/DDBJ databases">
        <authorList>
            <person name="Sibley D."/>
            <person name="Venepally P."/>
            <person name="Karamycheva S."/>
            <person name="Hadjithomas M."/>
            <person name="Khan A."/>
            <person name="Brunk B."/>
            <person name="Roos D."/>
            <person name="Caler E."/>
            <person name="Lorenzi H."/>
        </authorList>
    </citation>
    <scope>NUCLEOTIDE SEQUENCE [LARGE SCALE GENOMIC DNA]</scope>
    <source>
        <strain evidence="3 4">VAND</strain>
    </source>
</reference>
<dbReference type="AlphaFoldDB" id="A0A086PMU6"/>
<evidence type="ECO:0000256" key="1">
    <source>
        <dbReference type="SAM" id="MobiDB-lite"/>
    </source>
</evidence>
<evidence type="ECO:0000313" key="3">
    <source>
        <dbReference type="EMBL" id="KFH01678.1"/>
    </source>
</evidence>
<dbReference type="Pfam" id="PF03178">
    <property type="entry name" value="CPSF_A"/>
    <property type="match status" value="1"/>
</dbReference>
<feature type="domain" description="RSE1/DDB1/CPSF1 C-terminal" evidence="2">
    <location>
        <begin position="209"/>
        <end position="528"/>
    </location>
</feature>
<dbReference type="VEuPathDB" id="ToxoDB:TGVAND_267710B"/>
<feature type="region of interest" description="Disordered" evidence="1">
    <location>
        <begin position="162"/>
        <end position="198"/>
    </location>
</feature>
<dbReference type="EMBL" id="AEYJ02001484">
    <property type="protein sequence ID" value="KFH01678.1"/>
    <property type="molecule type" value="Genomic_DNA"/>
</dbReference>
<dbReference type="InterPro" id="IPR015943">
    <property type="entry name" value="WD40/YVTN_repeat-like_dom_sf"/>
</dbReference>
<organism evidence="3 4">
    <name type="scientific">Toxoplasma gondii VAND</name>
    <dbReference type="NCBI Taxonomy" id="933077"/>
    <lineage>
        <taxon>Eukaryota</taxon>
        <taxon>Sar</taxon>
        <taxon>Alveolata</taxon>
        <taxon>Apicomplexa</taxon>
        <taxon>Conoidasida</taxon>
        <taxon>Coccidia</taxon>
        <taxon>Eucoccidiorida</taxon>
        <taxon>Eimeriorina</taxon>
        <taxon>Sarcocystidae</taxon>
        <taxon>Toxoplasma</taxon>
    </lineage>
</organism>
<reference evidence="3 4" key="2">
    <citation type="journal article" date="2015" name="Eukaryot. Cell">
        <title>Genetic mapping reveals that sinefungin resistance in Toxoplasma gondii is controlled by a putative amino acid transporter locus that can be used as a negative selectable marker.</title>
        <authorList>
            <person name="Behnke M.S."/>
            <person name="Khan A."/>
            <person name="Sibley L.D."/>
        </authorList>
    </citation>
    <scope>NUCLEOTIDE SEQUENCE [LARGE SCALE GENOMIC DNA]</scope>
    <source>
        <strain evidence="3 4">VAND</strain>
    </source>
</reference>
<feature type="region of interest" description="Disordered" evidence="1">
    <location>
        <begin position="50"/>
        <end position="73"/>
    </location>
</feature>
<dbReference type="InterPro" id="IPR050358">
    <property type="entry name" value="RSE1/DDB1/CFT1"/>
</dbReference>
<feature type="compositionally biased region" description="Basic and acidic residues" evidence="1">
    <location>
        <begin position="57"/>
        <end position="73"/>
    </location>
</feature>
<protein>
    <submittedName>
        <fullName evidence="3">CPSF A subunit region protein</fullName>
    </submittedName>
</protein>
<evidence type="ECO:0000313" key="4">
    <source>
        <dbReference type="Proteomes" id="UP000028840"/>
    </source>
</evidence>
<accession>A0A086PMU6</accession>
<feature type="region of interest" description="Disordered" evidence="1">
    <location>
        <begin position="370"/>
        <end position="440"/>
    </location>
</feature>
<proteinExistence type="predicted"/>
<dbReference type="GO" id="GO:0003676">
    <property type="term" value="F:nucleic acid binding"/>
    <property type="evidence" value="ECO:0007669"/>
    <property type="project" value="InterPro"/>
</dbReference>
<dbReference type="InterPro" id="IPR004871">
    <property type="entry name" value="RSE1/DDB1/CPSF1_C"/>
</dbReference>
<dbReference type="Gene3D" id="2.130.10.10">
    <property type="entry name" value="YVTN repeat-like/Quinoprotein amine dehydrogenase"/>
    <property type="match status" value="1"/>
</dbReference>
<name>A0A086PMU6_TOXGO</name>
<evidence type="ECO:0000259" key="2">
    <source>
        <dbReference type="Pfam" id="PF03178"/>
    </source>
</evidence>